<dbReference type="PROSITE" id="PS50262">
    <property type="entry name" value="G_PROTEIN_RECEP_F1_2"/>
    <property type="match status" value="4"/>
</dbReference>
<protein>
    <submittedName>
        <fullName evidence="16">Olfactory receptor 491</fullName>
    </submittedName>
</protein>
<dbReference type="GO" id="GO:0005886">
    <property type="term" value="C:plasma membrane"/>
    <property type="evidence" value="ECO:0007669"/>
    <property type="project" value="UniProtKB-SubCell"/>
</dbReference>
<name>A0A8J5ZUW1_GALPY</name>
<evidence type="ECO:0000256" key="11">
    <source>
        <dbReference type="ARBA" id="ARBA00023170"/>
    </source>
</evidence>
<dbReference type="InterPro" id="IPR000725">
    <property type="entry name" value="Olfact_rcpt"/>
</dbReference>
<sequence length="1241" mass="136764">EQFIEMEIGNHTSVTEFILLGLTKDPLLCVIFFVIFLPIYIVILAGNISIITLIRTCSQLHTPMYFFLSHLAFVDIGCSSSVVPVMLIGLLRRRTALPVAGCEVQLCSMVMFGSVDCFLLAAMAYDRYAAICLPLLYSTYMSPRVCRLLVGVSYIGGCMNSLTFGSSLLKLSFCGANEIDHFFCDFAPLVKLSCSDVSIIQIIPSITSGSILMITVIVMVLSYVFILSTILKMRSTEGRHKAFSTCTSHLTAVTLYYGTITVIYVLPKSSYSTEQNKVISLFYTVLIPMLNPLIYSLRNKDVKEALRKATASFTEMEVGNHTSVTEFILLGLTKDPMTCAILFVLFLAIYTVTLVGNISIITLIRTCPQLHTPMYLFLSHLAFVDLGFSSSVTPIMLAGFLRYGMTFPVTGCEAQLCSVVSFGTAECFLLAAMAYDRYMAICSPLSYPTKMSPRVCNLLVGASYFGGCVNGGTFTGCSMSLSFCGPNEVDHFFCDFAPLVKLSCSDISIIQIIPSISSGSIIVVTVFVISLSYIFILTTILKMRSTEGRHKAFSTCTSHLTAVTLYYGTITFIYVLPKSLYTTHQNKVISVFYTVVIPMLNPLIYSLRNKDVKEALRKATEMEFGNHSSVTEFILLGLTKDPMLCVIFFLIFLAIYAVTLVGNISIITLIRTCSQLHTPMYLFLSHLALVDLGFSTSITPIMLIGFLRHGVVLPATGCEAQFCFGVLFGTTECFLLAAMAYDRYVAICSPLLYSSHMSPRVCILLVGISYIGGCVNSLTFGSCLLKLNFCGANEIDHFFCDFAPLVKLSCSDVSIIQIIPSITSGSILMITVIVMVLSYVFILYTILKMRSTEGRHKAFSTCTSHLTAVTLYYGTITFIYVLPKSSYSTEQNKIISVFYTVVIPMLNPLIYSLRNKDVKEALRKATASFTEMEVGNHTSVTEFILLGLTKDPTTCAILFVLFLAIYIVTLVGNISIITLIRTCPQLHTPMYLFLSHLAFVDLGFSSSVTPILLAGFFRYGMTLSVAGCEAQLCSVVSFGTTECFLLAAMAYDRYMAICSPLLYSTKMSPRVCLLLVGASYFCGSVNGWTFAVCAAILSFCGPNEVDHFFCDFAPLVKLSCSDISIIQIIPSISSGFVIVSTVLVISFSYIFILTTILKMRSTEGRQKAFSTCTSHLTAVTLYYGTITFIYVLPKSTYSTHQNKIISVLYTVVIPMLNPLIYSLRNKDVKEALKKATVEIFS</sequence>
<dbReference type="Gene3D" id="1.20.1070.10">
    <property type="entry name" value="Rhodopsin 7-helix transmembrane proteins"/>
    <property type="match status" value="4"/>
</dbReference>
<dbReference type="FunFam" id="1.20.1070.10:FF:000004">
    <property type="entry name" value="Olfactory receptor"/>
    <property type="match status" value="4"/>
</dbReference>
<feature type="transmembrane region" description="Helical" evidence="14">
    <location>
        <begin position="827"/>
        <end position="847"/>
    </location>
</feature>
<feature type="transmembrane region" description="Helical" evidence="14">
    <location>
        <begin position="376"/>
        <end position="401"/>
    </location>
</feature>
<keyword evidence="6 13" id="KW-0812">Transmembrane</keyword>
<dbReference type="PANTHER" id="PTHR48018">
    <property type="entry name" value="OLFACTORY RECEPTOR"/>
    <property type="match status" value="1"/>
</dbReference>
<feature type="non-terminal residue" evidence="16">
    <location>
        <position position="1241"/>
    </location>
</feature>
<dbReference type="EMBL" id="JAGFMF010012118">
    <property type="protein sequence ID" value="KAG8507242.1"/>
    <property type="molecule type" value="Genomic_DNA"/>
</dbReference>
<evidence type="ECO:0000256" key="9">
    <source>
        <dbReference type="ARBA" id="ARBA00023040"/>
    </source>
</evidence>
<gene>
    <name evidence="16" type="ORF">J0S82_010189</name>
</gene>
<keyword evidence="8 14" id="KW-1133">Transmembrane helix</keyword>
<feature type="transmembrane region" description="Helical" evidence="14">
    <location>
        <begin position="66"/>
        <end position="91"/>
    </location>
</feature>
<evidence type="ECO:0000256" key="14">
    <source>
        <dbReference type="SAM" id="Phobius"/>
    </source>
</evidence>
<keyword evidence="17" id="KW-1185">Reference proteome</keyword>
<feature type="transmembrane region" description="Helical" evidence="14">
    <location>
        <begin position="243"/>
        <end position="266"/>
    </location>
</feature>
<dbReference type="Proteomes" id="UP000700334">
    <property type="component" value="Unassembled WGS sequence"/>
</dbReference>
<dbReference type="Pfam" id="PF13853">
    <property type="entry name" value="7tm_4"/>
    <property type="match status" value="4"/>
</dbReference>
<comment type="similarity">
    <text evidence="3 13">Belongs to the G-protein coupled receptor 1 family.</text>
</comment>
<keyword evidence="7" id="KW-0552">Olfaction</keyword>
<reference evidence="16" key="1">
    <citation type="journal article" date="2021" name="Evol. Appl.">
        <title>The genome of the Pyrenean desman and the effects of bottlenecks and inbreeding on the genomic landscape of an endangered species.</title>
        <authorList>
            <person name="Escoda L."/>
            <person name="Castresana J."/>
        </authorList>
    </citation>
    <scope>NUCLEOTIDE SEQUENCE</scope>
    <source>
        <strain evidence="16">IBE-C5619</strain>
    </source>
</reference>
<evidence type="ECO:0000256" key="7">
    <source>
        <dbReference type="ARBA" id="ARBA00022725"/>
    </source>
</evidence>
<feature type="transmembrane region" description="Helical" evidence="14">
    <location>
        <begin position="30"/>
        <end position="54"/>
    </location>
</feature>
<feature type="transmembrane region" description="Helical" evidence="14">
    <location>
        <begin position="894"/>
        <end position="913"/>
    </location>
</feature>
<evidence type="ECO:0000256" key="2">
    <source>
        <dbReference type="ARBA" id="ARBA00004651"/>
    </source>
</evidence>
<evidence type="ECO:0000256" key="13">
    <source>
        <dbReference type="RuleBase" id="RU000688"/>
    </source>
</evidence>
<evidence type="ECO:0000256" key="3">
    <source>
        <dbReference type="ARBA" id="ARBA00010663"/>
    </source>
</evidence>
<keyword evidence="4" id="KW-1003">Cell membrane</keyword>
<feature type="transmembrane region" description="Helical" evidence="14">
    <location>
        <begin position="145"/>
        <end position="163"/>
    </location>
</feature>
<feature type="transmembrane region" description="Helical" evidence="14">
    <location>
        <begin position="211"/>
        <end position="231"/>
    </location>
</feature>
<dbReference type="PRINTS" id="PR00245">
    <property type="entry name" value="OLFACTORYR"/>
</dbReference>
<feature type="transmembrane region" description="Helical" evidence="14">
    <location>
        <begin position="992"/>
        <end position="1017"/>
    </location>
</feature>
<evidence type="ECO:0000256" key="10">
    <source>
        <dbReference type="ARBA" id="ARBA00023136"/>
    </source>
</evidence>
<feature type="transmembrane region" description="Helical" evidence="14">
    <location>
        <begin position="761"/>
        <end position="779"/>
    </location>
</feature>
<feature type="transmembrane region" description="Helical" evidence="14">
    <location>
        <begin position="278"/>
        <end position="297"/>
    </location>
</feature>
<feature type="domain" description="G-protein coupled receptors family 1 profile" evidence="15">
    <location>
        <begin position="662"/>
        <end position="911"/>
    </location>
</feature>
<dbReference type="GO" id="GO:0004930">
    <property type="term" value="F:G protein-coupled receptor activity"/>
    <property type="evidence" value="ECO:0007669"/>
    <property type="project" value="UniProtKB-KW"/>
</dbReference>
<dbReference type="AlphaFoldDB" id="A0A8J5ZUW1"/>
<dbReference type="InterPro" id="IPR017452">
    <property type="entry name" value="GPCR_Rhodpsn_7TM"/>
</dbReference>
<feature type="domain" description="G-protein coupled receptors family 1 profile" evidence="15">
    <location>
        <begin position="46"/>
        <end position="295"/>
    </location>
</feature>
<proteinExistence type="inferred from homology"/>
<evidence type="ECO:0000256" key="6">
    <source>
        <dbReference type="ARBA" id="ARBA00022692"/>
    </source>
</evidence>
<dbReference type="GO" id="GO:0004984">
    <property type="term" value="F:olfactory receptor activity"/>
    <property type="evidence" value="ECO:0007669"/>
    <property type="project" value="InterPro"/>
</dbReference>
<feature type="transmembrane region" description="Helical" evidence="14">
    <location>
        <begin position="552"/>
        <end position="576"/>
    </location>
</feature>
<comment type="caution">
    <text evidence="16">The sequence shown here is derived from an EMBL/GenBank/DDBJ whole genome shotgun (WGS) entry which is preliminary data.</text>
</comment>
<feature type="transmembrane region" description="Helical" evidence="14">
    <location>
        <begin position="521"/>
        <end position="540"/>
    </location>
</feature>
<keyword evidence="9 13" id="KW-0297">G-protein coupled receptor</keyword>
<accession>A0A8J5ZUW1</accession>
<evidence type="ECO:0000259" key="15">
    <source>
        <dbReference type="PROSITE" id="PS50262"/>
    </source>
</evidence>
<evidence type="ECO:0000256" key="4">
    <source>
        <dbReference type="ARBA" id="ARBA00022475"/>
    </source>
</evidence>
<feature type="transmembrane region" description="Helical" evidence="14">
    <location>
        <begin position="1071"/>
        <end position="1099"/>
    </location>
</feature>
<feature type="transmembrane region" description="Helical" evidence="14">
    <location>
        <begin position="646"/>
        <end position="670"/>
    </location>
</feature>
<evidence type="ECO:0000313" key="16">
    <source>
        <dbReference type="EMBL" id="KAG8507242.1"/>
    </source>
</evidence>
<feature type="domain" description="G-protein coupled receptors family 1 profile" evidence="15">
    <location>
        <begin position="972"/>
        <end position="1221"/>
    </location>
</feature>
<feature type="transmembrane region" description="Helical" evidence="14">
    <location>
        <begin position="859"/>
        <end position="882"/>
    </location>
</feature>
<keyword evidence="11 13" id="KW-0675">Receptor</keyword>
<dbReference type="PROSITE" id="PS00237">
    <property type="entry name" value="G_PROTEIN_RECEP_F1_1"/>
    <property type="match status" value="4"/>
</dbReference>
<comment type="function">
    <text evidence="1">Putative odorant or sperm cell receptor.</text>
</comment>
<dbReference type="PRINTS" id="PR00237">
    <property type="entry name" value="GPCRRHODOPSN"/>
</dbReference>
<comment type="subcellular location">
    <subcellularLocation>
        <location evidence="2">Cell membrane</location>
        <topology evidence="2">Multi-pass membrane protein</topology>
    </subcellularLocation>
</comment>
<organism evidence="16 17">
    <name type="scientific">Galemys pyrenaicus</name>
    <name type="common">Iberian desman</name>
    <name type="synonym">Pyrenean desman</name>
    <dbReference type="NCBI Taxonomy" id="202257"/>
    <lineage>
        <taxon>Eukaryota</taxon>
        <taxon>Metazoa</taxon>
        <taxon>Chordata</taxon>
        <taxon>Craniata</taxon>
        <taxon>Vertebrata</taxon>
        <taxon>Euteleostomi</taxon>
        <taxon>Mammalia</taxon>
        <taxon>Eutheria</taxon>
        <taxon>Laurasiatheria</taxon>
        <taxon>Eulipotyphla</taxon>
        <taxon>Talpidae</taxon>
        <taxon>Galemys</taxon>
    </lineage>
</organism>
<feature type="domain" description="G-protein coupled receptors family 1 profile" evidence="15">
    <location>
        <begin position="356"/>
        <end position="605"/>
    </location>
</feature>
<evidence type="ECO:0000256" key="12">
    <source>
        <dbReference type="ARBA" id="ARBA00023224"/>
    </source>
</evidence>
<feature type="transmembrane region" description="Helical" evidence="14">
    <location>
        <begin position="719"/>
        <end position="741"/>
    </location>
</feature>
<dbReference type="FunFam" id="1.10.1220.70:FF:000001">
    <property type="entry name" value="Olfactory receptor"/>
    <property type="match status" value="4"/>
</dbReference>
<feature type="transmembrane region" description="Helical" evidence="14">
    <location>
        <begin position="340"/>
        <end position="364"/>
    </location>
</feature>
<evidence type="ECO:0000256" key="1">
    <source>
        <dbReference type="ARBA" id="ARBA00003929"/>
    </source>
</evidence>
<feature type="transmembrane region" description="Helical" evidence="14">
    <location>
        <begin position="1204"/>
        <end position="1223"/>
    </location>
</feature>
<evidence type="ECO:0000256" key="8">
    <source>
        <dbReference type="ARBA" id="ARBA00022989"/>
    </source>
</evidence>
<feature type="transmembrane region" description="Helical" evidence="14">
    <location>
        <begin position="682"/>
        <end position="707"/>
    </location>
</feature>
<feature type="transmembrane region" description="Helical" evidence="14">
    <location>
        <begin position="588"/>
        <end position="607"/>
    </location>
</feature>
<keyword evidence="12 13" id="KW-0807">Transducer</keyword>
<keyword evidence="10 14" id="KW-0472">Membrane</keyword>
<dbReference type="InterPro" id="IPR000276">
    <property type="entry name" value="GPCR_Rhodpsn"/>
</dbReference>
<feature type="transmembrane region" description="Helical" evidence="14">
    <location>
        <begin position="1169"/>
        <end position="1192"/>
    </location>
</feature>
<feature type="transmembrane region" description="Helical" evidence="14">
    <location>
        <begin position="1136"/>
        <end position="1157"/>
    </location>
</feature>
<dbReference type="OrthoDB" id="2133880at2759"/>
<evidence type="ECO:0000313" key="17">
    <source>
        <dbReference type="Proteomes" id="UP000700334"/>
    </source>
</evidence>
<feature type="transmembrane region" description="Helical" evidence="14">
    <location>
        <begin position="956"/>
        <end position="980"/>
    </location>
</feature>
<dbReference type="SUPFAM" id="SSF81321">
    <property type="entry name" value="Family A G protein-coupled receptor-like"/>
    <property type="match status" value="4"/>
</dbReference>
<keyword evidence="5" id="KW-0716">Sensory transduction</keyword>
<evidence type="ECO:0000256" key="5">
    <source>
        <dbReference type="ARBA" id="ARBA00022606"/>
    </source>
</evidence>